<evidence type="ECO:0000259" key="2">
    <source>
        <dbReference type="Pfam" id="PF06742"/>
    </source>
</evidence>
<dbReference type="Gene3D" id="2.60.120.600">
    <property type="entry name" value="Domain of unknown function DUF1214, C-terminal domain"/>
    <property type="match status" value="1"/>
</dbReference>
<dbReference type="EMBL" id="JACHEB010000004">
    <property type="protein sequence ID" value="MBB5328334.1"/>
    <property type="molecule type" value="Genomic_DNA"/>
</dbReference>
<name>A0A9X0QDH6_9BACT</name>
<dbReference type="PANTHER" id="PTHR36509">
    <property type="entry name" value="BLL3101 PROTEIN"/>
    <property type="match status" value="1"/>
</dbReference>
<dbReference type="SUPFAM" id="SSF160935">
    <property type="entry name" value="VPA0735-like"/>
    <property type="match status" value="1"/>
</dbReference>
<evidence type="ECO:0000313" key="5">
    <source>
        <dbReference type="Proteomes" id="UP000535182"/>
    </source>
</evidence>
<feature type="compositionally biased region" description="Low complexity" evidence="1">
    <location>
        <begin position="43"/>
        <end position="55"/>
    </location>
</feature>
<dbReference type="InterPro" id="IPR037050">
    <property type="entry name" value="DUF1254_sf"/>
</dbReference>
<organism evidence="4 5">
    <name type="scientific">Tunturiibacter gelidiferens</name>
    <dbReference type="NCBI Taxonomy" id="3069689"/>
    <lineage>
        <taxon>Bacteria</taxon>
        <taxon>Pseudomonadati</taxon>
        <taxon>Acidobacteriota</taxon>
        <taxon>Terriglobia</taxon>
        <taxon>Terriglobales</taxon>
        <taxon>Acidobacteriaceae</taxon>
        <taxon>Tunturiibacter</taxon>
    </lineage>
</organism>
<evidence type="ECO:0000313" key="4">
    <source>
        <dbReference type="EMBL" id="MBB5328334.1"/>
    </source>
</evidence>
<protein>
    <recommendedName>
        <fullName evidence="6">DUF1254 domain-containing protein</fullName>
    </recommendedName>
</protein>
<dbReference type="Proteomes" id="UP000535182">
    <property type="component" value="Unassembled WGS sequence"/>
</dbReference>
<evidence type="ECO:0008006" key="6">
    <source>
        <dbReference type="Google" id="ProtNLM"/>
    </source>
</evidence>
<reference evidence="4 5" key="1">
    <citation type="submission" date="2020-08" db="EMBL/GenBank/DDBJ databases">
        <title>Genomic Encyclopedia of Type Strains, Phase IV (KMG-V): Genome sequencing to study the core and pangenomes of soil and plant-associated prokaryotes.</title>
        <authorList>
            <person name="Whitman W."/>
        </authorList>
    </citation>
    <scope>NUCLEOTIDE SEQUENCE [LARGE SCALE GENOMIC DNA]</scope>
    <source>
        <strain evidence="4 5">X5P2</strain>
    </source>
</reference>
<proteinExistence type="predicted"/>
<sequence length="384" mass="42192">MQTIQTEKSFKRSYKSASRSLLLIPAASLLLLAGCQQNPAPAPTASTAAENTAAEKPPQPEIPSCSDCTPVTADNFVRAESDLYFGAQALKRGALGKFIHDRTPAPLDNQTVIRLNRDTLYSAAVFDLDAGPVTITLPDAGQRFMSMQVINQDEYTPMVVYGKGVYTFTKDKIGTRYGIVAVRTLVDPNSPQDLDQVHTLQDAIKVTQKSPGTFEAPKWDLASQKKVREALLLLAQGLPDTHYMFGTKDQTQPVRHLIGAASAWGGNPEKDALYLNIVPKQNDGKTVYQLHVANDVPVDGFWSISLYNGKGYFEQNPYNAYTLDNLTAKKDSDGSVTVQFGGCDGKIPNCLPIMSGWNYMVRLYRPRAEILSGKWKFPEAKPIP</sequence>
<dbReference type="Pfam" id="PF06863">
    <property type="entry name" value="DUF1254"/>
    <property type="match status" value="1"/>
</dbReference>
<evidence type="ECO:0000259" key="3">
    <source>
        <dbReference type="Pfam" id="PF06863"/>
    </source>
</evidence>
<comment type="caution">
    <text evidence="4">The sequence shown here is derived from an EMBL/GenBank/DDBJ whole genome shotgun (WGS) entry which is preliminary data.</text>
</comment>
<gene>
    <name evidence="4" type="ORF">HDF14_001944</name>
</gene>
<dbReference type="InterPro" id="IPR010621">
    <property type="entry name" value="DUF1214"/>
</dbReference>
<dbReference type="InterPro" id="IPR037049">
    <property type="entry name" value="DUF1214_C_sf"/>
</dbReference>
<dbReference type="PANTHER" id="PTHR36509:SF2">
    <property type="entry name" value="BLL3101 PROTEIN"/>
    <property type="match status" value="1"/>
</dbReference>
<feature type="region of interest" description="Disordered" evidence="1">
    <location>
        <begin position="40"/>
        <end position="66"/>
    </location>
</feature>
<dbReference type="AlphaFoldDB" id="A0A9X0QDH6"/>
<feature type="domain" description="DUF1214" evidence="2">
    <location>
        <begin position="281"/>
        <end position="367"/>
    </location>
</feature>
<dbReference type="RefSeq" id="WP_183975743.1">
    <property type="nucleotide sequence ID" value="NZ_JACHEB010000004.1"/>
</dbReference>
<dbReference type="Pfam" id="PF06742">
    <property type="entry name" value="DUF1214"/>
    <property type="match status" value="1"/>
</dbReference>
<dbReference type="Gene3D" id="2.60.40.1610">
    <property type="entry name" value="Domain of unknown function DUF1254"/>
    <property type="match status" value="1"/>
</dbReference>
<evidence type="ECO:0000256" key="1">
    <source>
        <dbReference type="SAM" id="MobiDB-lite"/>
    </source>
</evidence>
<feature type="domain" description="DUF1254" evidence="3">
    <location>
        <begin position="97"/>
        <end position="152"/>
    </location>
</feature>
<accession>A0A9X0QDH6</accession>
<dbReference type="InterPro" id="IPR010679">
    <property type="entry name" value="DUF1254"/>
</dbReference>
<keyword evidence="5" id="KW-1185">Reference proteome</keyword>